<keyword evidence="1" id="KW-0614">Plasmid</keyword>
<organism evidence="1 2">
    <name type="scientific">Mycetohabitans rhizoxinica (strain DSM 19002 / CIP 109453 / HKI 454)</name>
    <name type="common">Paraburkholderia rhizoxinica</name>
    <dbReference type="NCBI Taxonomy" id="882378"/>
    <lineage>
        <taxon>Bacteria</taxon>
        <taxon>Pseudomonadati</taxon>
        <taxon>Pseudomonadota</taxon>
        <taxon>Betaproteobacteria</taxon>
        <taxon>Burkholderiales</taxon>
        <taxon>Burkholderiaceae</taxon>
        <taxon>Mycetohabitans</taxon>
    </lineage>
</organism>
<name>E5AUW0_MYCRK</name>
<gene>
    <name evidence="1" type="ordered locus">RBRH_00241</name>
</gene>
<evidence type="ECO:0000313" key="2">
    <source>
        <dbReference type="Proteomes" id="UP000007437"/>
    </source>
</evidence>
<protein>
    <submittedName>
        <fullName evidence="1">Uncharacterized protein</fullName>
    </submittedName>
</protein>
<proteinExistence type="predicted"/>
<accession>E5AUW0</accession>
<reference evidence="1 2" key="1">
    <citation type="journal article" date="2011" name="J. Bacteriol.">
        <title>Complete genome sequence of Burkholderia rhizoxinica, an endosymbiont of Rhizopus microsporus.</title>
        <authorList>
            <person name="Lackner G."/>
            <person name="Moebius N."/>
            <person name="Partida-Martinez L."/>
            <person name="Hertweck C."/>
        </authorList>
    </citation>
    <scope>NUCLEOTIDE SEQUENCE [LARGE SCALE GENOMIC DNA]</scope>
    <source>
        <strain evidence="2">DSM 19002 / CIP 109453 / HKI 454</strain>
        <plasmid evidence="1 2">pBRH01</plasmid>
    </source>
</reference>
<dbReference type="EMBL" id="FR687360">
    <property type="protein sequence ID" value="CBW76884.1"/>
    <property type="molecule type" value="Genomic_DNA"/>
</dbReference>
<sequence>MAATVTINQDARFAVAAITQYDACYLGNMRRFRLLWPVQAGPGQR</sequence>
<dbReference type="KEGG" id="brh:RBRH_00241"/>
<dbReference type="Proteomes" id="UP000007437">
    <property type="component" value="Plasmid pBRH01"/>
</dbReference>
<geneLocation type="plasmid" evidence="1 2">
    <name>pBRH01</name>
</geneLocation>
<dbReference type="HOGENOM" id="CLU_3197197_0_0_4"/>
<dbReference type="AlphaFoldDB" id="E5AUW0"/>
<evidence type="ECO:0000313" key="1">
    <source>
        <dbReference type="EMBL" id="CBW76884.1"/>
    </source>
</evidence>